<sequence>MHVFANVVKASVDIALSNYVSNLEAKIEKQEQIISDLMVKNSELKESNKQMDAIWEAKFSAFPLKKTELGSTDDKIVGLCKSLLGVNITVDDIDRSHIIGSINKYGNAQLICQFRNWKIKNSIFQQKRKLKNNPDKTVITEDLTQYRQYLMKKLNDARKRHEIDSFWTMDGRIFAKKTPEATKKFIGGMEDLSELFFSN</sequence>
<accession>A0A6J8ATM7</accession>
<dbReference type="AlphaFoldDB" id="A0A6J8ATM7"/>
<organism evidence="2 3">
    <name type="scientific">Mytilus coruscus</name>
    <name type="common">Sea mussel</name>
    <dbReference type="NCBI Taxonomy" id="42192"/>
    <lineage>
        <taxon>Eukaryota</taxon>
        <taxon>Metazoa</taxon>
        <taxon>Spiralia</taxon>
        <taxon>Lophotrochozoa</taxon>
        <taxon>Mollusca</taxon>
        <taxon>Bivalvia</taxon>
        <taxon>Autobranchia</taxon>
        <taxon>Pteriomorphia</taxon>
        <taxon>Mytilida</taxon>
        <taxon>Mytiloidea</taxon>
        <taxon>Mytilidae</taxon>
        <taxon>Mytilinae</taxon>
        <taxon>Mytilus</taxon>
    </lineage>
</organism>
<name>A0A6J8ATM7_MYTCO</name>
<proteinExistence type="predicted"/>
<reference evidence="2 3" key="1">
    <citation type="submission" date="2020-06" db="EMBL/GenBank/DDBJ databases">
        <authorList>
            <person name="Li R."/>
            <person name="Bekaert M."/>
        </authorList>
    </citation>
    <scope>NUCLEOTIDE SEQUENCE [LARGE SCALE GENOMIC DNA]</scope>
    <source>
        <strain evidence="3">wild</strain>
    </source>
</reference>
<gene>
    <name evidence="2" type="ORF">MCOR_11335</name>
</gene>
<evidence type="ECO:0000313" key="2">
    <source>
        <dbReference type="EMBL" id="CAC5373650.1"/>
    </source>
</evidence>
<feature type="coiled-coil region" evidence="1">
    <location>
        <begin position="20"/>
        <end position="47"/>
    </location>
</feature>
<dbReference type="Proteomes" id="UP000507470">
    <property type="component" value="Unassembled WGS sequence"/>
</dbReference>
<protein>
    <submittedName>
        <fullName evidence="2">Uncharacterized protein</fullName>
    </submittedName>
</protein>
<evidence type="ECO:0000256" key="1">
    <source>
        <dbReference type="SAM" id="Coils"/>
    </source>
</evidence>
<dbReference type="EMBL" id="CACVKT020001928">
    <property type="protein sequence ID" value="CAC5373650.1"/>
    <property type="molecule type" value="Genomic_DNA"/>
</dbReference>
<keyword evidence="3" id="KW-1185">Reference proteome</keyword>
<evidence type="ECO:0000313" key="3">
    <source>
        <dbReference type="Proteomes" id="UP000507470"/>
    </source>
</evidence>
<dbReference type="OrthoDB" id="6079589at2759"/>
<keyword evidence="1" id="KW-0175">Coiled coil</keyword>